<keyword evidence="1" id="KW-0812">Transmembrane</keyword>
<protein>
    <recommendedName>
        <fullName evidence="4">ABC transporter permease</fullName>
    </recommendedName>
</protein>
<evidence type="ECO:0000256" key="1">
    <source>
        <dbReference type="SAM" id="Phobius"/>
    </source>
</evidence>
<evidence type="ECO:0008006" key="4">
    <source>
        <dbReference type="Google" id="ProtNLM"/>
    </source>
</evidence>
<gene>
    <name evidence="2" type="ORF">QVN40_02145</name>
</gene>
<accession>A0AAW7JNA0</accession>
<keyword evidence="1" id="KW-1133">Transmembrane helix</keyword>
<dbReference type="EMBL" id="JAUEIR010000001">
    <property type="protein sequence ID" value="MDN0068502.1"/>
    <property type="molecule type" value="Genomic_DNA"/>
</dbReference>
<feature type="transmembrane region" description="Helical" evidence="1">
    <location>
        <begin position="277"/>
        <end position="298"/>
    </location>
</feature>
<dbReference type="RefSeq" id="WP_289826600.1">
    <property type="nucleotide sequence ID" value="NZ_JAUEIR010000001.1"/>
</dbReference>
<name>A0AAW7JNA0_9ACTN</name>
<feature type="transmembrane region" description="Helical" evidence="1">
    <location>
        <begin position="117"/>
        <end position="143"/>
    </location>
</feature>
<dbReference type="Proteomes" id="UP001168505">
    <property type="component" value="Unassembled WGS sequence"/>
</dbReference>
<proteinExistence type="predicted"/>
<reference evidence="2" key="2">
    <citation type="submission" date="2023-08" db="EMBL/GenBank/DDBJ databases">
        <title>Identification and characterization of horizontal gene transfer across gut microbiota members of farm animals based on homology search.</title>
        <authorList>
            <person name="Schwarzerova J."/>
            <person name="Nykrynova M."/>
            <person name="Jureckova K."/>
            <person name="Cejkova D."/>
            <person name="Rychlik I."/>
        </authorList>
    </citation>
    <scope>NUCLEOTIDE SEQUENCE</scope>
    <source>
        <strain evidence="2">15_COKtk</strain>
    </source>
</reference>
<feature type="transmembrane region" description="Helical" evidence="1">
    <location>
        <begin position="187"/>
        <end position="207"/>
    </location>
</feature>
<evidence type="ECO:0000313" key="3">
    <source>
        <dbReference type="Proteomes" id="UP001168505"/>
    </source>
</evidence>
<feature type="transmembrane region" description="Helical" evidence="1">
    <location>
        <begin position="21"/>
        <end position="43"/>
    </location>
</feature>
<reference evidence="2" key="1">
    <citation type="submission" date="2023-06" db="EMBL/GenBank/DDBJ databases">
        <authorList>
            <person name="Zeman M."/>
            <person name="Kubasova T."/>
            <person name="Jahodarova E."/>
            <person name="Nykrynova M."/>
            <person name="Rychlik I."/>
        </authorList>
    </citation>
    <scope>NUCLEOTIDE SEQUENCE</scope>
    <source>
        <strain evidence="2">15_COKtk</strain>
    </source>
</reference>
<feature type="transmembrane region" description="Helical" evidence="1">
    <location>
        <begin position="155"/>
        <end position="180"/>
    </location>
</feature>
<evidence type="ECO:0000313" key="2">
    <source>
        <dbReference type="EMBL" id="MDN0068502.1"/>
    </source>
</evidence>
<comment type="caution">
    <text evidence="2">The sequence shown here is derived from an EMBL/GenBank/DDBJ whole genome shotgun (WGS) entry which is preliminary data.</text>
</comment>
<feature type="transmembrane region" description="Helical" evidence="1">
    <location>
        <begin position="63"/>
        <end position="87"/>
    </location>
</feature>
<sequence>MLNLIKSDLYRITRVRGLRGSFWQYGLSLLVVYAMTVAMTIFVRSSLFESLAPGTANPVNSDFPSYTAYLASMGGGIVPLCVCFMVVEHALQELKNNYARSVLSARGGRLSYFGGKVVFAGVLSAIMVLLEIVLVTAVAWIGGYTFATFDSPVELLGWFVGFWINIWALAVISLVVAYATRVSPMSYICSFCFSLGVVASLVSGLAYSTGGILRVLQPIRPALETLVAWMPSTSLGNLADGGQMFGMRAADGGQMFGMRAADIWGPSSLAFTIDPGIQALLTGVIWIAIASAAVLAIARKRDI</sequence>
<keyword evidence="1" id="KW-0472">Membrane</keyword>
<organism evidence="2 3">
    <name type="scientific">Collinsella ihumii</name>
    <dbReference type="NCBI Taxonomy" id="1720204"/>
    <lineage>
        <taxon>Bacteria</taxon>
        <taxon>Bacillati</taxon>
        <taxon>Actinomycetota</taxon>
        <taxon>Coriobacteriia</taxon>
        <taxon>Coriobacteriales</taxon>
        <taxon>Coriobacteriaceae</taxon>
        <taxon>Collinsella</taxon>
    </lineage>
</organism>
<dbReference type="AlphaFoldDB" id="A0AAW7JNA0"/>